<sequence>MFSGTRVLIWGVIFREFHCSLALRGGNFQFSFGYSAVLLLCSVSESFSGNCYDIVRLLPCLHVHYFIQYAMTLVNIISKQSILMAQLEGKLQIMLSSKNERNCRKEASSN</sequence>
<organism evidence="1 2">
    <name type="scientific">Caerostris extrusa</name>
    <name type="common">Bark spider</name>
    <name type="synonym">Caerostris bankana</name>
    <dbReference type="NCBI Taxonomy" id="172846"/>
    <lineage>
        <taxon>Eukaryota</taxon>
        <taxon>Metazoa</taxon>
        <taxon>Ecdysozoa</taxon>
        <taxon>Arthropoda</taxon>
        <taxon>Chelicerata</taxon>
        <taxon>Arachnida</taxon>
        <taxon>Araneae</taxon>
        <taxon>Araneomorphae</taxon>
        <taxon>Entelegynae</taxon>
        <taxon>Araneoidea</taxon>
        <taxon>Araneidae</taxon>
        <taxon>Caerostris</taxon>
    </lineage>
</organism>
<comment type="caution">
    <text evidence="1">The sequence shown here is derived from an EMBL/GenBank/DDBJ whole genome shotgun (WGS) entry which is preliminary data.</text>
</comment>
<keyword evidence="2" id="KW-1185">Reference proteome</keyword>
<evidence type="ECO:0000313" key="2">
    <source>
        <dbReference type="Proteomes" id="UP001054945"/>
    </source>
</evidence>
<evidence type="ECO:0000313" key="1">
    <source>
        <dbReference type="EMBL" id="GIX84904.1"/>
    </source>
</evidence>
<name>A0AAV4NKM7_CAEEX</name>
<dbReference type="EMBL" id="BPLR01003462">
    <property type="protein sequence ID" value="GIX84904.1"/>
    <property type="molecule type" value="Genomic_DNA"/>
</dbReference>
<gene>
    <name evidence="1" type="ORF">CEXT_43591</name>
</gene>
<dbReference type="AlphaFoldDB" id="A0AAV4NKM7"/>
<dbReference type="Proteomes" id="UP001054945">
    <property type="component" value="Unassembled WGS sequence"/>
</dbReference>
<reference evidence="1 2" key="1">
    <citation type="submission" date="2021-06" db="EMBL/GenBank/DDBJ databases">
        <title>Caerostris extrusa draft genome.</title>
        <authorList>
            <person name="Kono N."/>
            <person name="Arakawa K."/>
        </authorList>
    </citation>
    <scope>NUCLEOTIDE SEQUENCE [LARGE SCALE GENOMIC DNA]</scope>
</reference>
<accession>A0AAV4NKM7</accession>
<protein>
    <submittedName>
        <fullName evidence="1">Uncharacterized protein</fullName>
    </submittedName>
</protein>
<proteinExistence type="predicted"/>